<gene>
    <name evidence="1" type="ordered locus">PACID_18950</name>
</gene>
<evidence type="ECO:0000313" key="2">
    <source>
        <dbReference type="Proteomes" id="UP000000214"/>
    </source>
</evidence>
<sequence length="52" mass="6050">MRPKYHCRREDPLVQPVGSWRIHTYQTPLTEHWPVPHECVLDVANPSRSAAS</sequence>
<dbReference type="EMBL" id="CP003493">
    <property type="protein sequence ID" value="AFV89695.1"/>
    <property type="molecule type" value="Genomic_DNA"/>
</dbReference>
<accession>K7SK80</accession>
<dbReference type="AlphaFoldDB" id="K7SK80"/>
<protein>
    <submittedName>
        <fullName evidence="1">Uncharacterized protein</fullName>
    </submittedName>
</protein>
<evidence type="ECO:0000313" key="1">
    <source>
        <dbReference type="EMBL" id="AFV89695.1"/>
    </source>
</evidence>
<dbReference type="STRING" id="1171373.PACID_18950"/>
<organism evidence="1 2">
    <name type="scientific">Acidipropionibacterium acidipropionici (strain ATCC 4875 / DSM 20272 / JCM 6432 / NBRC 12425 / NCIMB 8070 / 4)</name>
    <name type="common">Propionibacterium acidipropionici</name>
    <dbReference type="NCBI Taxonomy" id="1171373"/>
    <lineage>
        <taxon>Bacteria</taxon>
        <taxon>Bacillati</taxon>
        <taxon>Actinomycetota</taxon>
        <taxon>Actinomycetes</taxon>
        <taxon>Propionibacteriales</taxon>
        <taxon>Propionibacteriaceae</taxon>
        <taxon>Acidipropionibacterium</taxon>
    </lineage>
</organism>
<reference evidence="1 2" key="1">
    <citation type="journal article" date="2012" name="BMC Genomics">
        <title>The genome sequence of Propionibacterium acidipropionici provides insights into its biotechnological and industrial potential.</title>
        <authorList>
            <person name="Parizzi L.P."/>
            <person name="Grassi M.C."/>
            <person name="Llerena L.A."/>
            <person name="Carazzolle M.F."/>
            <person name="Queiroz V.L."/>
            <person name="Lunardi I."/>
            <person name="Zeidler A.F."/>
            <person name="Teixeira P.J."/>
            <person name="Mieczkowski P."/>
            <person name="Rincones J."/>
            <person name="Pereira G.A."/>
        </authorList>
    </citation>
    <scope>NUCLEOTIDE SEQUENCE [LARGE SCALE GENOMIC DNA]</scope>
    <source>
        <strain evidence="2">ATCC 4875 / DSM 20272 / JCM 6432 / NBRC 12425 / NCIMB 8070</strain>
    </source>
</reference>
<dbReference type="Proteomes" id="UP000000214">
    <property type="component" value="Chromosome"/>
</dbReference>
<dbReference type="HOGENOM" id="CLU_3083402_0_0_11"/>
<name>K7SK80_ACIA4</name>
<proteinExistence type="predicted"/>
<dbReference type="KEGG" id="pbo:PACID_18950"/>